<evidence type="ECO:0000256" key="8">
    <source>
        <dbReference type="HAMAP-Rule" id="MF_00195"/>
    </source>
</evidence>
<evidence type="ECO:0000256" key="4">
    <source>
        <dbReference type="ARBA" id="ARBA00022737"/>
    </source>
</evidence>
<dbReference type="FunFam" id="3.30.300.20:FF:000004">
    <property type="entry name" value="GTPase Der"/>
    <property type="match status" value="1"/>
</dbReference>
<feature type="binding site" evidence="8">
    <location>
        <begin position="344"/>
        <end position="347"/>
    </location>
    <ligand>
        <name>GTP</name>
        <dbReference type="ChEBI" id="CHEBI:37565"/>
        <label>2</label>
    </ligand>
</feature>
<keyword evidence="5 8" id="KW-0547">Nucleotide-binding</keyword>
<feature type="domain" description="EngA-type G" evidence="12">
    <location>
        <begin position="3"/>
        <end position="167"/>
    </location>
</feature>
<sequence length="496" mass="55253">MTFTVAIVGRPNVGKSTLFNRLVGKRLALVDDQPGVTRDRREGDAYLFDCRFRIIDTAGLEEAFDGSLEARMRRQTERAVEESDLVIMVIDARVGVMPIDEHFAKYLRRGKTPIALMANKCEGKVGEEGLMEAYSLGLGEPIPFSAEHGLGSSDLYDVIKEHMTRAVEEKASSDVFEKSEPIKPAPAMAAKAAEAKAAEESDSEDDEYPEDEFEGFEDDGEGRGPLQLAIVGRPNVGKSTLINKLIDEDRLLTGPEAGITRDAIAIEWEYRGKPLKLVDTAGLRRRSKIEDKVEKLSASDTIRALKYAQVVALVLDADGVLEKQDLTIARTVIDEGRALVIVVNKWDTCKDKDAVMQRVKDRLQTSLPQVKGIPVVTISALKGHKLNKMLDTVFDIYDVWNIRLPTAGLNRWLAELIERHPPPAPGGRRIKLKYITQARTRPPTFAISCSLPEDLPASYTRFLENNLRETFDMPGVPLRMHMKKGDNPYAGKKKRN</sequence>
<organism evidence="13 14">
    <name type="scientific">Kiloniella litopenaei</name>
    <dbReference type="NCBI Taxonomy" id="1549748"/>
    <lineage>
        <taxon>Bacteria</taxon>
        <taxon>Pseudomonadati</taxon>
        <taxon>Pseudomonadota</taxon>
        <taxon>Alphaproteobacteria</taxon>
        <taxon>Rhodospirillales</taxon>
        <taxon>Kiloniellaceae</taxon>
        <taxon>Kiloniella</taxon>
    </lineage>
</organism>
<feature type="binding site" evidence="8">
    <location>
        <begin position="232"/>
        <end position="239"/>
    </location>
    <ligand>
        <name>GTP</name>
        <dbReference type="ChEBI" id="CHEBI:37565"/>
        <label>2</label>
    </ligand>
</feature>
<dbReference type="SUPFAM" id="SSF52540">
    <property type="entry name" value="P-loop containing nucleoside triphosphate hydrolases"/>
    <property type="match status" value="2"/>
</dbReference>
<dbReference type="Proteomes" id="UP000034491">
    <property type="component" value="Unassembled WGS sequence"/>
</dbReference>
<dbReference type="NCBIfam" id="TIGR00231">
    <property type="entry name" value="small_GTP"/>
    <property type="match status" value="2"/>
</dbReference>
<dbReference type="CDD" id="cd01894">
    <property type="entry name" value="EngA1"/>
    <property type="match status" value="1"/>
</dbReference>
<dbReference type="AlphaFoldDB" id="A0A0M2R4I5"/>
<feature type="compositionally biased region" description="Acidic residues" evidence="11">
    <location>
        <begin position="200"/>
        <end position="219"/>
    </location>
</feature>
<feature type="binding site" evidence="8">
    <location>
        <begin position="9"/>
        <end position="16"/>
    </location>
    <ligand>
        <name>GTP</name>
        <dbReference type="ChEBI" id="CHEBI:37565"/>
        <label>1</label>
    </ligand>
</feature>
<comment type="caution">
    <text evidence="13">The sequence shown here is derived from an EMBL/GenBank/DDBJ whole genome shotgun (WGS) entry which is preliminary data.</text>
</comment>
<evidence type="ECO:0000256" key="2">
    <source>
        <dbReference type="ARBA" id="ARBA00020953"/>
    </source>
</evidence>
<evidence type="ECO:0000256" key="10">
    <source>
        <dbReference type="RuleBase" id="RU004481"/>
    </source>
</evidence>
<dbReference type="PANTHER" id="PTHR43834">
    <property type="entry name" value="GTPASE DER"/>
    <property type="match status" value="1"/>
</dbReference>
<dbReference type="PRINTS" id="PR00326">
    <property type="entry name" value="GTP1OBG"/>
</dbReference>
<protein>
    <recommendedName>
        <fullName evidence="2 8">GTPase Der</fullName>
    </recommendedName>
    <alternativeName>
        <fullName evidence="7 8">GTP-binding protein EngA</fullName>
    </alternativeName>
</protein>
<dbReference type="PROSITE" id="PS51712">
    <property type="entry name" value="G_ENGA"/>
    <property type="match status" value="2"/>
</dbReference>
<dbReference type="HAMAP" id="MF_00195">
    <property type="entry name" value="GTPase_Der"/>
    <property type="match status" value="1"/>
</dbReference>
<accession>A0A0M2R4I5</accession>
<dbReference type="RefSeq" id="WP_046507614.1">
    <property type="nucleotide sequence ID" value="NZ_LANI01000018.1"/>
</dbReference>
<feature type="binding site" evidence="8">
    <location>
        <begin position="279"/>
        <end position="283"/>
    </location>
    <ligand>
        <name>GTP</name>
        <dbReference type="ChEBI" id="CHEBI:37565"/>
        <label>2</label>
    </ligand>
</feature>
<dbReference type="Gene3D" id="3.30.300.20">
    <property type="match status" value="1"/>
</dbReference>
<dbReference type="Pfam" id="PF14714">
    <property type="entry name" value="KH_dom-like"/>
    <property type="match status" value="1"/>
</dbReference>
<proteinExistence type="inferred from homology"/>
<evidence type="ECO:0000256" key="3">
    <source>
        <dbReference type="ARBA" id="ARBA00022517"/>
    </source>
</evidence>
<dbReference type="InterPro" id="IPR015946">
    <property type="entry name" value="KH_dom-like_a/b"/>
</dbReference>
<gene>
    <name evidence="8" type="primary">der</name>
    <name evidence="13" type="ORF">WH95_12305</name>
</gene>
<dbReference type="GO" id="GO:0005525">
    <property type="term" value="F:GTP binding"/>
    <property type="evidence" value="ECO:0007669"/>
    <property type="project" value="UniProtKB-UniRule"/>
</dbReference>
<dbReference type="FunFam" id="3.40.50.300:FF:000040">
    <property type="entry name" value="GTPase Der"/>
    <property type="match status" value="1"/>
</dbReference>
<feature type="binding site" evidence="8">
    <location>
        <begin position="119"/>
        <end position="122"/>
    </location>
    <ligand>
        <name>GTP</name>
        <dbReference type="ChEBI" id="CHEBI:37565"/>
        <label>1</label>
    </ligand>
</feature>
<evidence type="ECO:0000313" key="13">
    <source>
        <dbReference type="EMBL" id="KKJ76581.1"/>
    </source>
</evidence>
<dbReference type="InterPro" id="IPR016484">
    <property type="entry name" value="GTPase_Der"/>
</dbReference>
<dbReference type="NCBIfam" id="TIGR03594">
    <property type="entry name" value="GTPase_EngA"/>
    <property type="match status" value="1"/>
</dbReference>
<evidence type="ECO:0000256" key="6">
    <source>
        <dbReference type="ARBA" id="ARBA00023134"/>
    </source>
</evidence>
<keyword evidence="6 8" id="KW-0342">GTP-binding</keyword>
<dbReference type="Pfam" id="PF01926">
    <property type="entry name" value="MMR_HSR1"/>
    <property type="match status" value="2"/>
</dbReference>
<dbReference type="InterPro" id="IPR027417">
    <property type="entry name" value="P-loop_NTPase"/>
</dbReference>
<dbReference type="InterPro" id="IPR005225">
    <property type="entry name" value="Small_GTP-bd"/>
</dbReference>
<evidence type="ECO:0000313" key="14">
    <source>
        <dbReference type="Proteomes" id="UP000034491"/>
    </source>
</evidence>
<dbReference type="OrthoDB" id="9805918at2"/>
<keyword evidence="14" id="KW-1185">Reference proteome</keyword>
<dbReference type="InterPro" id="IPR031166">
    <property type="entry name" value="G_ENGA"/>
</dbReference>
<keyword evidence="4 10" id="KW-0677">Repeat</keyword>
<dbReference type="Gene3D" id="3.40.50.300">
    <property type="entry name" value="P-loop containing nucleotide triphosphate hydrolases"/>
    <property type="match status" value="2"/>
</dbReference>
<feature type="region of interest" description="Disordered" evidence="11">
    <location>
        <begin position="170"/>
        <end position="219"/>
    </location>
</feature>
<evidence type="ECO:0000256" key="11">
    <source>
        <dbReference type="SAM" id="MobiDB-lite"/>
    </source>
</evidence>
<keyword evidence="3 8" id="KW-0690">Ribosome biogenesis</keyword>
<reference evidence="13 14" key="1">
    <citation type="submission" date="2015-03" db="EMBL/GenBank/DDBJ databases">
        <title>Genome sequence of Kiloniella sp. P1-1, isolated from the gut microflora of Pacific white shrimp, Penaeus vannamei.</title>
        <authorList>
            <person name="Shao Z."/>
            <person name="Wang L."/>
            <person name="Li X."/>
        </authorList>
    </citation>
    <scope>NUCLEOTIDE SEQUENCE [LARGE SCALE GENOMIC DNA]</scope>
    <source>
        <strain evidence="13 14">P1-1</strain>
    </source>
</reference>
<evidence type="ECO:0000256" key="9">
    <source>
        <dbReference type="PROSITE-ProRule" id="PRU01049"/>
    </source>
</evidence>
<dbReference type="InterPro" id="IPR006073">
    <property type="entry name" value="GTP-bd"/>
</dbReference>
<feature type="compositionally biased region" description="Basic and acidic residues" evidence="11">
    <location>
        <begin position="170"/>
        <end position="181"/>
    </location>
</feature>
<name>A0A0M2R4I5_9PROT</name>
<comment type="subunit">
    <text evidence="8">Associates with the 50S ribosomal subunit.</text>
</comment>
<dbReference type="InterPro" id="IPR032859">
    <property type="entry name" value="KH_dom-like"/>
</dbReference>
<feature type="domain" description="EngA-type G" evidence="12">
    <location>
        <begin position="226"/>
        <end position="401"/>
    </location>
</feature>
<comment type="function">
    <text evidence="8 10">GTPase that plays an essential role in the late steps of ribosome biogenesis.</text>
</comment>
<dbReference type="PATRIC" id="fig|1549748.8.peg.639"/>
<evidence type="ECO:0000256" key="5">
    <source>
        <dbReference type="ARBA" id="ARBA00022741"/>
    </source>
</evidence>
<dbReference type="STRING" id="1549748.WH95_12305"/>
<dbReference type="FunFam" id="3.40.50.300:FF:000057">
    <property type="entry name" value="GTPase Der"/>
    <property type="match status" value="1"/>
</dbReference>
<evidence type="ECO:0000256" key="1">
    <source>
        <dbReference type="ARBA" id="ARBA00008279"/>
    </source>
</evidence>
<dbReference type="GO" id="GO:0042254">
    <property type="term" value="P:ribosome biogenesis"/>
    <property type="evidence" value="ECO:0007669"/>
    <property type="project" value="UniProtKB-KW"/>
</dbReference>
<evidence type="ECO:0000259" key="12">
    <source>
        <dbReference type="PROSITE" id="PS51712"/>
    </source>
</evidence>
<dbReference type="PANTHER" id="PTHR43834:SF6">
    <property type="entry name" value="GTPASE DER"/>
    <property type="match status" value="1"/>
</dbReference>
<dbReference type="PIRSF" id="PIRSF006485">
    <property type="entry name" value="GTP-binding_EngA"/>
    <property type="match status" value="1"/>
</dbReference>
<comment type="similarity">
    <text evidence="1 8 9 10">Belongs to the TRAFAC class TrmE-Era-EngA-EngB-Septin-like GTPase superfamily. EngA (Der) GTPase family.</text>
</comment>
<dbReference type="CDD" id="cd01895">
    <property type="entry name" value="EngA2"/>
    <property type="match status" value="1"/>
</dbReference>
<feature type="binding site" evidence="8">
    <location>
        <begin position="56"/>
        <end position="60"/>
    </location>
    <ligand>
        <name>GTP</name>
        <dbReference type="ChEBI" id="CHEBI:37565"/>
        <label>1</label>
    </ligand>
</feature>
<dbReference type="EMBL" id="LANI01000018">
    <property type="protein sequence ID" value="KKJ76581.1"/>
    <property type="molecule type" value="Genomic_DNA"/>
</dbReference>
<evidence type="ECO:0000256" key="7">
    <source>
        <dbReference type="ARBA" id="ARBA00032345"/>
    </source>
</evidence>